<protein>
    <recommendedName>
        <fullName evidence="3">Flagellar protein FliT</fullName>
    </recommendedName>
</protein>
<dbReference type="AlphaFoldDB" id="F6CZK2"/>
<evidence type="ECO:0008006" key="3">
    <source>
        <dbReference type="Google" id="ProtNLM"/>
    </source>
</evidence>
<evidence type="ECO:0000313" key="1">
    <source>
        <dbReference type="EMBL" id="AEF55814.1"/>
    </source>
</evidence>
<accession>F6CZK2</accession>
<dbReference type="OrthoDB" id="6105939at2"/>
<dbReference type="KEGG" id="mpc:Mar181_2783"/>
<sequence>MHDIGRLSKLVDDLQQAVLSKDIEEILHLCSEYNDFIYSLVPEKKHALFSEKVKALIVIHQSAVQLVKESHLEMQDQLYQSIKVRKSISKYKGIKHAE</sequence>
<organism evidence="1 2">
    <name type="scientific">Marinomonas posidonica (strain CECT 7376 / NCIMB 14433 / IVIA-Po-181)</name>
    <dbReference type="NCBI Taxonomy" id="491952"/>
    <lineage>
        <taxon>Bacteria</taxon>
        <taxon>Pseudomonadati</taxon>
        <taxon>Pseudomonadota</taxon>
        <taxon>Gammaproteobacteria</taxon>
        <taxon>Oceanospirillales</taxon>
        <taxon>Oceanospirillaceae</taxon>
        <taxon>Marinomonas</taxon>
    </lineage>
</organism>
<dbReference type="HOGENOM" id="CLU_182209_0_0_6"/>
<gene>
    <name evidence="1" type="ordered locus">Mar181_2783</name>
</gene>
<dbReference type="STRING" id="491952.Mar181_2783"/>
<dbReference type="EMBL" id="CP002771">
    <property type="protein sequence ID" value="AEF55814.1"/>
    <property type="molecule type" value="Genomic_DNA"/>
</dbReference>
<dbReference type="RefSeq" id="WP_013797286.1">
    <property type="nucleotide sequence ID" value="NC_015559.1"/>
</dbReference>
<proteinExistence type="predicted"/>
<evidence type="ECO:0000313" key="2">
    <source>
        <dbReference type="Proteomes" id="UP000009230"/>
    </source>
</evidence>
<keyword evidence="2" id="KW-1185">Reference proteome</keyword>
<dbReference type="Proteomes" id="UP000009230">
    <property type="component" value="Chromosome"/>
</dbReference>
<reference evidence="1 2" key="1">
    <citation type="journal article" date="2012" name="Stand. Genomic Sci.">
        <title>Complete genome sequence of Marinomonas posidonica type strain (IVIA-Po-181(T)).</title>
        <authorList>
            <person name="Lucas-Elio P."/>
            <person name="Goodwin L."/>
            <person name="Woyke T."/>
            <person name="Pitluck S."/>
            <person name="Nolan M."/>
            <person name="Kyrpides N.C."/>
            <person name="Detter J.C."/>
            <person name="Copeland A."/>
            <person name="Lu M."/>
            <person name="Bruce D."/>
            <person name="Detter C."/>
            <person name="Tapia R."/>
            <person name="Han S."/>
            <person name="Land M.L."/>
            <person name="Ivanova N."/>
            <person name="Mikhailova N."/>
            <person name="Johnston A.W."/>
            <person name="Sanchez-Amat A."/>
        </authorList>
    </citation>
    <scope>NUCLEOTIDE SEQUENCE [LARGE SCALE GENOMIC DNA]</scope>
    <source>
        <strain evidence="2">CECT 7376 / NCIMB 14433 / IVIA-Po-181</strain>
    </source>
</reference>
<name>F6CZK2_MARPP</name>